<dbReference type="FunFam" id="1.10.510.10:FF:000575">
    <property type="entry name" value="Serine/threonine protein kinase"/>
    <property type="match status" value="1"/>
</dbReference>
<keyword evidence="3" id="KW-0808">Transferase</keyword>
<dbReference type="OrthoDB" id="4062651at2759"/>
<evidence type="ECO:0000256" key="6">
    <source>
        <dbReference type="ARBA" id="ARBA00022840"/>
    </source>
</evidence>
<dbReference type="PROSITE" id="PS50011">
    <property type="entry name" value="PROTEIN_KINASE_DOM"/>
    <property type="match status" value="1"/>
</dbReference>
<evidence type="ECO:0000256" key="5">
    <source>
        <dbReference type="ARBA" id="ARBA00022777"/>
    </source>
</evidence>
<evidence type="ECO:0000256" key="7">
    <source>
        <dbReference type="ARBA" id="ARBA00047899"/>
    </source>
</evidence>
<evidence type="ECO:0000256" key="1">
    <source>
        <dbReference type="ARBA" id="ARBA00012513"/>
    </source>
</evidence>
<dbReference type="GO" id="GO:0005524">
    <property type="term" value="F:ATP binding"/>
    <property type="evidence" value="ECO:0007669"/>
    <property type="project" value="UniProtKB-KW"/>
</dbReference>
<dbReference type="Pfam" id="PF00069">
    <property type="entry name" value="Pkinase"/>
    <property type="match status" value="1"/>
</dbReference>
<gene>
    <name evidence="10" type="ORF">PFMG_04906</name>
</gene>
<dbReference type="InterPro" id="IPR011009">
    <property type="entry name" value="Kinase-like_dom_sf"/>
</dbReference>
<dbReference type="SMART" id="SM00220">
    <property type="entry name" value="S_TKc"/>
    <property type="match status" value="1"/>
</dbReference>
<comment type="catalytic activity">
    <reaction evidence="7">
        <text>L-threonyl-[protein] + ATP = O-phospho-L-threonyl-[protein] + ADP + H(+)</text>
        <dbReference type="Rhea" id="RHEA:46608"/>
        <dbReference type="Rhea" id="RHEA-COMP:11060"/>
        <dbReference type="Rhea" id="RHEA-COMP:11605"/>
        <dbReference type="ChEBI" id="CHEBI:15378"/>
        <dbReference type="ChEBI" id="CHEBI:30013"/>
        <dbReference type="ChEBI" id="CHEBI:30616"/>
        <dbReference type="ChEBI" id="CHEBI:61977"/>
        <dbReference type="ChEBI" id="CHEBI:456216"/>
        <dbReference type="EC" id="2.7.11.1"/>
    </reaction>
</comment>
<keyword evidence="2 10" id="KW-0723">Serine/threonine-protein kinase</keyword>
<dbReference type="SUPFAM" id="SSF56112">
    <property type="entry name" value="Protein kinase-like (PK-like)"/>
    <property type="match status" value="1"/>
</dbReference>
<feature type="domain" description="Protein kinase" evidence="9">
    <location>
        <begin position="177"/>
        <end position="565"/>
    </location>
</feature>
<reference evidence="11" key="2">
    <citation type="submission" date="2015-07" db="EMBL/GenBank/DDBJ databases">
        <title>The genome sequence of Plasmodium falciparum IGH-CR14.</title>
        <authorList>
            <consortium name="The Broad Institute Genome Sequencing Platform"/>
            <person name="Volkman S.K."/>
            <person name="Neafsey D.E."/>
            <person name="Dash A.P."/>
            <person name="Chitnis C.E."/>
            <person name="Hartl D.L."/>
            <person name="Young S.K."/>
            <person name="Kodira C.D."/>
            <person name="Zeng Q."/>
            <person name="Koehrsen M."/>
            <person name="Godfrey P."/>
            <person name="Alvarado L."/>
            <person name="Berlin A."/>
            <person name="Borenstein D."/>
            <person name="Chen Z."/>
            <person name="Engels R."/>
            <person name="Freedman E."/>
            <person name="Gellesch M."/>
            <person name="Goldberg J."/>
            <person name="Griggs A."/>
            <person name="Gujja S."/>
            <person name="Heiman D."/>
            <person name="Hepburn T."/>
            <person name="Howarth C."/>
            <person name="Jen D."/>
            <person name="Larson L."/>
            <person name="Lewis B."/>
            <person name="Mehta T."/>
            <person name="Park D."/>
            <person name="Pearson M."/>
            <person name="Roberts A."/>
            <person name="Saif S."/>
            <person name="Shea T."/>
            <person name="Shenoy N."/>
            <person name="Sisk P."/>
            <person name="Stolte C."/>
            <person name="Sykes S."/>
            <person name="Walk T."/>
            <person name="White J."/>
            <person name="Yandava C."/>
            <person name="Wirth D.F."/>
            <person name="Nusbaum C."/>
            <person name="Birren B."/>
        </authorList>
    </citation>
    <scope>NUCLEOTIDE SEQUENCE [LARGE SCALE GENOMIC DNA]</scope>
    <source>
        <strain evidence="11">IGH-CR14</strain>
    </source>
</reference>
<dbReference type="PANTHER" id="PTHR24343">
    <property type="entry name" value="SERINE/THREONINE KINASE"/>
    <property type="match status" value="1"/>
</dbReference>
<dbReference type="EMBL" id="GG665695">
    <property type="protein sequence ID" value="KNG78739.1"/>
    <property type="molecule type" value="Genomic_DNA"/>
</dbReference>
<evidence type="ECO:0000313" key="10">
    <source>
        <dbReference type="EMBL" id="KNG78739.1"/>
    </source>
</evidence>
<evidence type="ECO:0000259" key="9">
    <source>
        <dbReference type="PROSITE" id="PS50011"/>
    </source>
</evidence>
<evidence type="ECO:0000256" key="4">
    <source>
        <dbReference type="ARBA" id="ARBA00022741"/>
    </source>
</evidence>
<dbReference type="GO" id="GO:0004674">
    <property type="term" value="F:protein serine/threonine kinase activity"/>
    <property type="evidence" value="ECO:0007669"/>
    <property type="project" value="UniProtKB-KW"/>
</dbReference>
<reference evidence="11" key="1">
    <citation type="submission" date="2015-07" db="EMBL/GenBank/DDBJ databases">
        <title>Annotation of Plasmodium falciparum IGH-CR14.</title>
        <authorList>
            <consortium name="The Broad Institute Genome Sequencing Platform"/>
            <person name="Volkman S.K."/>
            <person name="Neafsey D.E."/>
            <person name="Dash A.P."/>
            <person name="Chitnis C.E."/>
            <person name="Hartl D.L."/>
            <person name="Young S.K."/>
            <person name="Zeng Q."/>
            <person name="Koehrsen M."/>
            <person name="Alvarado L."/>
            <person name="Berlin A."/>
            <person name="Borenstein D."/>
            <person name="Chapman S.B."/>
            <person name="Chen Z."/>
            <person name="Engels R."/>
            <person name="Freedman E."/>
            <person name="Gellesch M."/>
            <person name="Goldberg J."/>
            <person name="Griggs A."/>
            <person name="Gujja S."/>
            <person name="Heilman E.R."/>
            <person name="Heiman D.I."/>
            <person name="Howarth C."/>
            <person name="Jen D."/>
            <person name="Larson L."/>
            <person name="Mehta T."/>
            <person name="Neiman D."/>
            <person name="Park D."/>
            <person name="Pearson M."/>
            <person name="Roberts A."/>
            <person name="Saif S."/>
            <person name="Shea T."/>
            <person name="Shenoy N."/>
            <person name="Sisk P."/>
            <person name="Stolte C."/>
            <person name="Sykes S."/>
            <person name="Walk T."/>
            <person name="White J."/>
            <person name="Yandava C."/>
            <person name="Haas B."/>
            <person name="Henn M.R."/>
            <person name="Nusbaum C."/>
            <person name="Birren B."/>
        </authorList>
    </citation>
    <scope>NUCLEOTIDE SEQUENCE [LARGE SCALE GENOMIC DNA]</scope>
    <source>
        <strain evidence="11">IGH-CR14</strain>
    </source>
</reference>
<proteinExistence type="predicted"/>
<dbReference type="Gene3D" id="1.10.510.10">
    <property type="entry name" value="Transferase(Phosphotransferase) domain 1"/>
    <property type="match status" value="1"/>
</dbReference>
<dbReference type="AlphaFoldDB" id="A0A0L1IGI6"/>
<accession>A0A0L1IGI6</accession>
<organism evidence="10 11">
    <name type="scientific">Plasmodium falciparum IGH-CR14</name>
    <dbReference type="NCBI Taxonomy" id="580059"/>
    <lineage>
        <taxon>Eukaryota</taxon>
        <taxon>Sar</taxon>
        <taxon>Alveolata</taxon>
        <taxon>Apicomplexa</taxon>
        <taxon>Aconoidasida</taxon>
        <taxon>Haemosporida</taxon>
        <taxon>Plasmodiidae</taxon>
        <taxon>Plasmodium</taxon>
        <taxon>Plasmodium (Laverania)</taxon>
    </lineage>
</organism>
<name>A0A0L1IGI6_PLAFA</name>
<dbReference type="PROSITE" id="PS00109">
    <property type="entry name" value="PROTEIN_KINASE_TYR"/>
    <property type="match status" value="1"/>
</dbReference>
<dbReference type="InterPro" id="IPR008266">
    <property type="entry name" value="Tyr_kinase_AS"/>
</dbReference>
<protein>
    <recommendedName>
        <fullName evidence="1">non-specific serine/threonine protein kinase</fullName>
        <ecNumber evidence="1">2.7.11.1</ecNumber>
    </recommendedName>
</protein>
<keyword evidence="5 10" id="KW-0418">Kinase</keyword>
<keyword evidence="6" id="KW-0067">ATP-binding</keyword>
<evidence type="ECO:0000256" key="3">
    <source>
        <dbReference type="ARBA" id="ARBA00022679"/>
    </source>
</evidence>
<evidence type="ECO:0000313" key="11">
    <source>
        <dbReference type="Proteomes" id="UP000054562"/>
    </source>
</evidence>
<keyword evidence="4" id="KW-0547">Nucleotide-binding</keyword>
<comment type="catalytic activity">
    <reaction evidence="8">
        <text>L-seryl-[protein] + ATP = O-phospho-L-seryl-[protein] + ADP + H(+)</text>
        <dbReference type="Rhea" id="RHEA:17989"/>
        <dbReference type="Rhea" id="RHEA-COMP:9863"/>
        <dbReference type="Rhea" id="RHEA-COMP:11604"/>
        <dbReference type="ChEBI" id="CHEBI:15378"/>
        <dbReference type="ChEBI" id="CHEBI:29999"/>
        <dbReference type="ChEBI" id="CHEBI:30616"/>
        <dbReference type="ChEBI" id="CHEBI:83421"/>
        <dbReference type="ChEBI" id="CHEBI:456216"/>
        <dbReference type="EC" id="2.7.11.1"/>
    </reaction>
</comment>
<evidence type="ECO:0000256" key="8">
    <source>
        <dbReference type="ARBA" id="ARBA00048679"/>
    </source>
</evidence>
<dbReference type="PANTHER" id="PTHR24343:SF466">
    <property type="entry name" value="AMP-ACTIVATED PROTEIN KINASE ALPHA SUBUNIT, ISOFORM A"/>
    <property type="match status" value="1"/>
</dbReference>
<evidence type="ECO:0000256" key="2">
    <source>
        <dbReference type="ARBA" id="ARBA00022527"/>
    </source>
</evidence>
<dbReference type="Proteomes" id="UP000054562">
    <property type="component" value="Unassembled WGS sequence"/>
</dbReference>
<sequence length="568" mass="67586">MRRIIGQENVYFEKYVLYKIYVIFFMNIEFIKFKTFQSLVSYDRPSKCLSENSKHHVNSDNNKGNKLFGQKQFGNINKCDVKDDELKISKDNTSKKKKICFKKEKRSNEEEYNNLEKESVEGTCNLLNILNVEKTKVFDNYESTYKHGENNDIICMSNLKEDESKENYIYNWNLGKESLVKFLGFSDYFKINGVKYSDFELTSIPIIGENKSKGRVQEMFKTVIPSNDGDPAKEVKLFIKRIPVEWWIKQFNLMEKYDGEYLVKAENYVMEGVALSFLSEHHPGIAPKLLKILYDGKNVNHDIMEEYKFKDIYEFNNMLIERINNNMDGYIVMVSELFGEDLFDFNKRFTKEKSDVRNSDEFKKELLYKCLRLLVRLHSAGLSHLDLTAENVLITDDYDIRLCDFAKSTPLYSDKLRHIDKKKKKKVYLFESCVPTIGKREYTPIECWRIRKKLREKNITDPFEHVKTISMQRFRKEYYFNVSHADYFMLGVLFIWIWNCGHMWKTSFPSESVNFTTFLENNMNLSCYPSTKSWPSDFKFIVKELMNEECRKKLNLKNLMTHPWFNET</sequence>
<dbReference type="EC" id="2.7.11.1" evidence="1"/>
<dbReference type="InterPro" id="IPR000719">
    <property type="entry name" value="Prot_kinase_dom"/>
</dbReference>